<keyword evidence="3" id="KW-1185">Reference proteome</keyword>
<organism evidence="2 3">
    <name type="scientific">Ramlibacter aquaticus</name>
    <dbReference type="NCBI Taxonomy" id="2780094"/>
    <lineage>
        <taxon>Bacteria</taxon>
        <taxon>Pseudomonadati</taxon>
        <taxon>Pseudomonadota</taxon>
        <taxon>Betaproteobacteria</taxon>
        <taxon>Burkholderiales</taxon>
        <taxon>Comamonadaceae</taxon>
        <taxon>Ramlibacter</taxon>
    </lineage>
</organism>
<feature type="chain" id="PRO_5046736962" evidence="1">
    <location>
        <begin position="22"/>
        <end position="100"/>
    </location>
</feature>
<accession>A0ABR9SDU2</accession>
<sequence>MRRSSPLFLAGLLALVSAVQAQPDAPSRGQLLYDTRCIQCHSAQVHWRDRHLARDWPSLRQWVDRWQSQVGQQWSQEDVDEVTRHLNDSVYHFTPPARQG</sequence>
<protein>
    <submittedName>
        <fullName evidence="2">Cytochrome C</fullName>
    </submittedName>
</protein>
<evidence type="ECO:0000313" key="2">
    <source>
        <dbReference type="EMBL" id="MBE7940460.1"/>
    </source>
</evidence>
<comment type="caution">
    <text evidence="2">The sequence shown here is derived from an EMBL/GenBank/DDBJ whole genome shotgun (WGS) entry which is preliminary data.</text>
</comment>
<evidence type="ECO:0000256" key="1">
    <source>
        <dbReference type="SAM" id="SignalP"/>
    </source>
</evidence>
<gene>
    <name evidence="2" type="ORF">IM725_07745</name>
</gene>
<dbReference type="SUPFAM" id="SSF46626">
    <property type="entry name" value="Cytochrome c"/>
    <property type="match status" value="1"/>
</dbReference>
<feature type="signal peptide" evidence="1">
    <location>
        <begin position="1"/>
        <end position="21"/>
    </location>
</feature>
<keyword evidence="1" id="KW-0732">Signal</keyword>
<dbReference type="EMBL" id="JADDOJ010000023">
    <property type="protein sequence ID" value="MBE7940460.1"/>
    <property type="molecule type" value="Genomic_DNA"/>
</dbReference>
<dbReference type="RefSeq" id="WP_193780002.1">
    <property type="nucleotide sequence ID" value="NZ_JADDOJ010000023.1"/>
</dbReference>
<evidence type="ECO:0000313" key="3">
    <source>
        <dbReference type="Proteomes" id="UP000715965"/>
    </source>
</evidence>
<dbReference type="InterPro" id="IPR036909">
    <property type="entry name" value="Cyt_c-like_dom_sf"/>
</dbReference>
<name>A0ABR9SDU2_9BURK</name>
<proteinExistence type="predicted"/>
<dbReference type="Proteomes" id="UP000715965">
    <property type="component" value="Unassembled WGS sequence"/>
</dbReference>
<reference evidence="2 3" key="1">
    <citation type="submission" date="2020-10" db="EMBL/GenBank/DDBJ databases">
        <title>Draft genome of Ramlibacter aquaticus LMG 30558.</title>
        <authorList>
            <person name="Props R."/>
        </authorList>
    </citation>
    <scope>NUCLEOTIDE SEQUENCE [LARGE SCALE GENOMIC DNA]</scope>
    <source>
        <strain evidence="2 3">LMG 30558</strain>
    </source>
</reference>
<dbReference type="Gene3D" id="1.10.760.10">
    <property type="entry name" value="Cytochrome c-like domain"/>
    <property type="match status" value="1"/>
</dbReference>